<organism evidence="1 2">
    <name type="scientific">Amycolatopsis japonica</name>
    <dbReference type="NCBI Taxonomy" id="208439"/>
    <lineage>
        <taxon>Bacteria</taxon>
        <taxon>Bacillati</taxon>
        <taxon>Actinomycetota</taxon>
        <taxon>Actinomycetes</taxon>
        <taxon>Pseudonocardiales</taxon>
        <taxon>Pseudonocardiaceae</taxon>
        <taxon>Amycolatopsis</taxon>
        <taxon>Amycolatopsis japonica group</taxon>
    </lineage>
</organism>
<evidence type="ECO:0008006" key="3">
    <source>
        <dbReference type="Google" id="ProtNLM"/>
    </source>
</evidence>
<reference evidence="1 2" key="1">
    <citation type="journal article" date="2014" name="J. Biotechnol.">
        <title>Complete genome sequence of the actinobacterium Amycolatopsis japonica MG417-CF17(T) (=DSM 44213T) producing (S,S)-N,N'-ethylenediaminedisuccinic acid.</title>
        <authorList>
            <person name="Stegmann E."/>
            <person name="Albersmeier A."/>
            <person name="Spohn M."/>
            <person name="Gert H."/>
            <person name="Weber T."/>
            <person name="Wohlleben W."/>
            <person name="Kalinowski J."/>
            <person name="Ruckert C."/>
        </authorList>
    </citation>
    <scope>NUCLEOTIDE SEQUENCE [LARGE SCALE GENOMIC DNA]</scope>
    <source>
        <strain evidence="2">MG417-CF17 (DSM 44213)</strain>
    </source>
</reference>
<evidence type="ECO:0000313" key="2">
    <source>
        <dbReference type="Proteomes" id="UP000028492"/>
    </source>
</evidence>
<dbReference type="GO" id="GO:0003677">
    <property type="term" value="F:DNA binding"/>
    <property type="evidence" value="ECO:0007669"/>
    <property type="project" value="InterPro"/>
</dbReference>
<dbReference type="SUPFAM" id="SSF47413">
    <property type="entry name" value="lambda repressor-like DNA-binding domains"/>
    <property type="match status" value="1"/>
</dbReference>
<dbReference type="EMBL" id="CP008953">
    <property type="protein sequence ID" value="AIG78391.1"/>
    <property type="molecule type" value="Genomic_DNA"/>
</dbReference>
<dbReference type="Proteomes" id="UP000028492">
    <property type="component" value="Chromosome"/>
</dbReference>
<name>A0A075V141_9PSEU</name>
<accession>A0A075V141</accession>
<protein>
    <recommendedName>
        <fullName evidence="3">HTH cro/C1-type domain-containing protein</fullName>
    </recommendedName>
</protein>
<sequence length="177" mass="19277">MSRTARMAFDGVRGADQVEDHKIVQRNIALQKEWYGEPLGDRVRRLVVAFDISQAFLAEVLGISAPMLSQVMSGRRAKIGNPVVLAKMIMLERKVLVPAVAAGDRKAMQEALEDVRDSRPTVGRDSIPVGAVADDQGVLVALRDIGEDEDLTEAAKLLDEDFPSLADLLRRAAKNGS</sequence>
<dbReference type="HOGENOM" id="CLU_107605_0_0_11"/>
<dbReference type="InterPro" id="IPR010982">
    <property type="entry name" value="Lambda_DNA-bd_dom_sf"/>
</dbReference>
<gene>
    <name evidence="1" type="ORF">AJAP_27730</name>
</gene>
<dbReference type="eggNOG" id="COG1396">
    <property type="taxonomic scope" value="Bacteria"/>
</dbReference>
<dbReference type="AlphaFoldDB" id="A0A075V141"/>
<proteinExistence type="predicted"/>
<evidence type="ECO:0000313" key="1">
    <source>
        <dbReference type="EMBL" id="AIG78391.1"/>
    </source>
</evidence>
<dbReference type="KEGG" id="aja:AJAP_27730"/>
<keyword evidence="2" id="KW-1185">Reference proteome</keyword>
<dbReference type="CDD" id="cd00093">
    <property type="entry name" value="HTH_XRE"/>
    <property type="match status" value="1"/>
</dbReference>
<dbReference type="InterPro" id="IPR001387">
    <property type="entry name" value="Cro/C1-type_HTH"/>
</dbReference>
<dbReference type="STRING" id="208439.AJAP_27730"/>